<feature type="region of interest" description="Disordered" evidence="1">
    <location>
        <begin position="233"/>
        <end position="255"/>
    </location>
</feature>
<dbReference type="PANTHER" id="PTHR34682">
    <property type="entry name" value="AT HOOK MOTIF-CONTAINING PROTEIN"/>
    <property type="match status" value="1"/>
</dbReference>
<name>A0A5N6LZN6_9ASTR</name>
<protein>
    <submittedName>
        <fullName evidence="2">Uncharacterized protein</fullName>
    </submittedName>
</protein>
<evidence type="ECO:0000313" key="3">
    <source>
        <dbReference type="Proteomes" id="UP000326396"/>
    </source>
</evidence>
<accession>A0A5N6LZN6</accession>
<keyword evidence="3" id="KW-1185">Reference proteome</keyword>
<gene>
    <name evidence="2" type="ORF">E3N88_34977</name>
</gene>
<proteinExistence type="predicted"/>
<evidence type="ECO:0000256" key="1">
    <source>
        <dbReference type="SAM" id="MobiDB-lite"/>
    </source>
</evidence>
<evidence type="ECO:0000313" key="2">
    <source>
        <dbReference type="EMBL" id="KAD3067097.1"/>
    </source>
</evidence>
<dbReference type="Proteomes" id="UP000326396">
    <property type="component" value="Linkage Group LG7"/>
</dbReference>
<dbReference type="EMBL" id="SZYD01000017">
    <property type="protein sequence ID" value="KAD3067097.1"/>
    <property type="molecule type" value="Genomic_DNA"/>
</dbReference>
<dbReference type="PANTHER" id="PTHR34682:SF1">
    <property type="entry name" value="PROTEIN METABOLIC NETWORK MODULATOR 1"/>
    <property type="match status" value="1"/>
</dbReference>
<dbReference type="InterPro" id="IPR045881">
    <property type="entry name" value="MNM1-like"/>
</dbReference>
<feature type="region of interest" description="Disordered" evidence="1">
    <location>
        <begin position="155"/>
        <end position="179"/>
    </location>
</feature>
<feature type="compositionally biased region" description="Polar residues" evidence="1">
    <location>
        <begin position="233"/>
        <end position="245"/>
    </location>
</feature>
<feature type="region of interest" description="Disordered" evidence="1">
    <location>
        <begin position="1"/>
        <end position="55"/>
    </location>
</feature>
<dbReference type="OrthoDB" id="1910926at2759"/>
<reference evidence="2 3" key="1">
    <citation type="submission" date="2019-05" db="EMBL/GenBank/DDBJ databases">
        <title>Mikania micrantha, genome provides insights into the molecular mechanism of rapid growth.</title>
        <authorList>
            <person name="Liu B."/>
        </authorList>
    </citation>
    <scope>NUCLEOTIDE SEQUENCE [LARGE SCALE GENOMIC DNA]</scope>
    <source>
        <strain evidence="2">NLD-2019</strain>
        <tissue evidence="2">Leaf</tissue>
    </source>
</reference>
<comment type="caution">
    <text evidence="2">The sequence shown here is derived from an EMBL/GenBank/DDBJ whole genome shotgun (WGS) entry which is preliminary data.</text>
</comment>
<dbReference type="AlphaFoldDB" id="A0A5N6LZN6"/>
<sequence length="480" mass="53597">MDPLNQEVMPDDTVIGSKKRKRGRPRKDLSEKRAQRAQSQPAASIPPDFTQAKNTPRVDLINNPTESMVGQIVTGVVQATFDAGYLLAVRIGNSKITLTGAVFKPGHTAPVTPENDVAPHVEMIKRTEVPFPTELQPKRRRKRRSKEKNMQLVTYVGSGPDPVISNSSPRTDHVLSPSIPQVGARGTVVPVVLQPINLSNGISTNQPAPHLRTSHRKPVHSVLPLAVFPPNRSASQASDCQTGSHTDVGKTVKSSDVHDRVVKTESDIGDMNEPLFVEPLQTRHVVHHFQTPPGLGGMMHGGTGRMTELLQAVQQNMGDDQVSRNGHPTASYNESAVVADLEILLHASSRLNTMHLQKLISNWSGKYEHVVLSSRNDLNFMAHMDLLRGVKRLWYSDFDEEEEMDIRKKYSNKLHLGMYFNSENDVTYAVRRWNIACNREIYMIDSKPLLWKTRCKTVQPQKDLVLVQNTLLCLWHVTAS</sequence>
<feature type="compositionally biased region" description="Low complexity" evidence="1">
    <location>
        <begin position="36"/>
        <end position="47"/>
    </location>
</feature>
<organism evidence="2 3">
    <name type="scientific">Mikania micrantha</name>
    <name type="common">bitter vine</name>
    <dbReference type="NCBI Taxonomy" id="192012"/>
    <lineage>
        <taxon>Eukaryota</taxon>
        <taxon>Viridiplantae</taxon>
        <taxon>Streptophyta</taxon>
        <taxon>Embryophyta</taxon>
        <taxon>Tracheophyta</taxon>
        <taxon>Spermatophyta</taxon>
        <taxon>Magnoliopsida</taxon>
        <taxon>eudicotyledons</taxon>
        <taxon>Gunneridae</taxon>
        <taxon>Pentapetalae</taxon>
        <taxon>asterids</taxon>
        <taxon>campanulids</taxon>
        <taxon>Asterales</taxon>
        <taxon>Asteraceae</taxon>
        <taxon>Asteroideae</taxon>
        <taxon>Heliantheae alliance</taxon>
        <taxon>Eupatorieae</taxon>
        <taxon>Mikania</taxon>
    </lineage>
</organism>